<sequence length="140" mass="16116">MKKICLTLILAISSTYSFAGLPEMMNTYNNPKTAPNVSECKGDIYCNGFIALSKQWRDIPDSYRYEGTHDIKYYAKRGWTYDDQGRNRGLSMGFGWSADRSNRFIEGAEYYTDNRGYIPDHYEGGLAVLLYIEDKNGWTK</sequence>
<dbReference type="EMBL" id="JAGBKM010000007">
    <property type="protein sequence ID" value="MBO1530628.1"/>
    <property type="molecule type" value="Genomic_DNA"/>
</dbReference>
<keyword evidence="3" id="KW-1185">Reference proteome</keyword>
<evidence type="ECO:0000256" key="1">
    <source>
        <dbReference type="SAM" id="SignalP"/>
    </source>
</evidence>
<protein>
    <submittedName>
        <fullName evidence="2">Uncharacterized protein</fullName>
    </submittedName>
</protein>
<name>A0ABS3NMQ6_9GAMM</name>
<organism evidence="2 3">
    <name type="scientific">Psychrobacter coccoides</name>
    <dbReference type="NCBI Taxonomy" id="2818440"/>
    <lineage>
        <taxon>Bacteria</taxon>
        <taxon>Pseudomonadati</taxon>
        <taxon>Pseudomonadota</taxon>
        <taxon>Gammaproteobacteria</taxon>
        <taxon>Moraxellales</taxon>
        <taxon>Moraxellaceae</taxon>
        <taxon>Psychrobacter</taxon>
    </lineage>
</organism>
<dbReference type="RefSeq" id="WP_207990658.1">
    <property type="nucleotide sequence ID" value="NZ_JAGBKM010000007.1"/>
</dbReference>
<accession>A0ABS3NMQ6</accession>
<feature type="chain" id="PRO_5046781073" evidence="1">
    <location>
        <begin position="20"/>
        <end position="140"/>
    </location>
</feature>
<keyword evidence="1" id="KW-0732">Signal</keyword>
<reference evidence="2 3" key="1">
    <citation type="submission" date="2021-03" db="EMBL/GenBank/DDBJ databases">
        <authorList>
            <person name="Shang D.-D."/>
            <person name="Du Z.-J."/>
            <person name="Chen G.-J."/>
        </authorList>
    </citation>
    <scope>NUCLEOTIDE SEQUENCE [LARGE SCALE GENOMIC DNA]</scope>
    <source>
        <strain evidence="2 3">F1192</strain>
    </source>
</reference>
<evidence type="ECO:0000313" key="2">
    <source>
        <dbReference type="EMBL" id="MBO1530628.1"/>
    </source>
</evidence>
<comment type="caution">
    <text evidence="2">The sequence shown here is derived from an EMBL/GenBank/DDBJ whole genome shotgun (WGS) entry which is preliminary data.</text>
</comment>
<proteinExistence type="predicted"/>
<evidence type="ECO:0000313" key="3">
    <source>
        <dbReference type="Proteomes" id="UP000664554"/>
    </source>
</evidence>
<feature type="signal peptide" evidence="1">
    <location>
        <begin position="1"/>
        <end position="19"/>
    </location>
</feature>
<gene>
    <name evidence="2" type="ORF">J3492_05310</name>
</gene>
<dbReference type="Proteomes" id="UP000664554">
    <property type="component" value="Unassembled WGS sequence"/>
</dbReference>